<feature type="region of interest" description="Disordered" evidence="20">
    <location>
        <begin position="22"/>
        <end position="51"/>
    </location>
</feature>
<dbReference type="GO" id="GO:0039645">
    <property type="term" value="P:symbiont-mediated perturbation of host cell cycle G1/S transition checkpoint"/>
    <property type="evidence" value="ECO:0007669"/>
    <property type="project" value="UniProtKB-UniRule"/>
</dbReference>
<evidence type="ECO:0000256" key="18">
    <source>
        <dbReference type="HAMAP-Rule" id="MF_04004"/>
    </source>
</evidence>
<dbReference type="EMBL" id="JN664038">
    <property type="protein sequence ID" value="AEP04446.1"/>
    <property type="molecule type" value="Genomic_DNA"/>
</dbReference>
<dbReference type="EMBL" id="JN664029">
    <property type="protein sequence ID" value="AEP04428.1"/>
    <property type="molecule type" value="Genomic_DNA"/>
</dbReference>
<dbReference type="GO" id="GO:0003700">
    <property type="term" value="F:DNA-binding transcription factor activity"/>
    <property type="evidence" value="ECO:0007669"/>
    <property type="project" value="UniProtKB-UniRule"/>
</dbReference>
<evidence type="ECO:0000256" key="10">
    <source>
        <dbReference type="ARBA" id="ARBA00023015"/>
    </source>
</evidence>
<organism evidence="21 23">
    <name type="scientific">Equus caballus papillomavirus 2</name>
    <dbReference type="NCBI Taxonomy" id="526413"/>
    <lineage>
        <taxon>Viruses</taxon>
        <taxon>Monodnaviria</taxon>
        <taxon>Shotokuvirae</taxon>
        <taxon>Cossaviricota</taxon>
        <taxon>Papovaviricetes</taxon>
        <taxon>Zurhausenvirales</taxon>
        <taxon>Papillomaviridae</taxon>
        <taxon>Firstpapillomavirinae</taxon>
        <taxon>Dyoiotapapillomavirus</taxon>
        <taxon>Dyoiotapapillomavirus 1</taxon>
    </lineage>
</organism>
<evidence type="ECO:0000256" key="16">
    <source>
        <dbReference type="ARBA" id="ARBA00023280"/>
    </source>
</evidence>
<dbReference type="EMBL" id="JN664041">
    <property type="protein sequence ID" value="AEP04452.1"/>
    <property type="molecule type" value="Genomic_DNA"/>
</dbReference>
<evidence type="ECO:0000256" key="20">
    <source>
        <dbReference type="SAM" id="MobiDB-lite"/>
    </source>
</evidence>
<comment type="domain">
    <text evidence="18">The E7 terminal domain is an intrinsically disordered domain, whose flexibility and conformational transitions confer target adaptability to the oncoprotein. It allows adaptation to a variety of protein targets and exposes the PEST degradation sequence that regulates its turnover in the cell.</text>
</comment>
<accession>C0ITA6</accession>
<evidence type="ECO:0000256" key="15">
    <source>
        <dbReference type="ARBA" id="ARBA00023258"/>
    </source>
</evidence>
<evidence type="ECO:0000256" key="13">
    <source>
        <dbReference type="ARBA" id="ARBA00023163"/>
    </source>
</evidence>
<dbReference type="EMBL" id="JN664040">
    <property type="protein sequence ID" value="AEP04450.1"/>
    <property type="molecule type" value="Genomic_DNA"/>
</dbReference>
<dbReference type="RefSeq" id="YP_002635570.1">
    <property type="nucleotide sequence ID" value="NC_012123.1"/>
</dbReference>
<evidence type="ECO:0000256" key="3">
    <source>
        <dbReference type="ARBA" id="ARBA00022562"/>
    </source>
</evidence>
<comment type="function">
    <text evidence="18">Plays a role in viral genome replication by driving entry of quiescent cells into the cell cycle. Stimulation of progression from G1 to S phase allows the virus to efficiently use the cellular DNA replicating machinery to achieve viral genome replication. E7 protein has both transforming and trans-activating activities. Induces the disassembly of the E2F1 transcription factor from RB1, with subsequent transcriptional activation of E2F1-regulated S-phase genes. Interferes with host histone deacetylation mediated by HDAC1 and HDAC2, leading to transcription activation. Plays also a role in the inhibition of both antiviral and antiproliferative functions of host interferon alpha. Interaction with host TMEM173/STING impairs the ability of TMEM173/STING to sense cytosolic DNA and promote the production of type I interferon (IFN-alpha and IFN-beta).</text>
</comment>
<comment type="similarity">
    <text evidence="18 19">Belongs to the papillomaviridae E7 protein family.</text>
</comment>
<evidence type="ECO:0000256" key="11">
    <source>
        <dbReference type="ARBA" id="ARBA00023125"/>
    </source>
</evidence>
<dbReference type="EMBL" id="JN664028">
    <property type="protein sequence ID" value="AEP04426.1"/>
    <property type="molecule type" value="Genomic_DNA"/>
</dbReference>
<dbReference type="Proteomes" id="UP000052084">
    <property type="component" value="Segment"/>
</dbReference>
<dbReference type="GO" id="GO:0052170">
    <property type="term" value="P:symbiont-mediated suppression of host innate immune response"/>
    <property type="evidence" value="ECO:0007669"/>
    <property type="project" value="UniProtKB-KW"/>
</dbReference>
<dbReference type="EMBL" id="JN664033">
    <property type="protein sequence ID" value="AEP04436.1"/>
    <property type="molecule type" value="Genomic_DNA"/>
</dbReference>
<keyword evidence="8 18" id="KW-1114">Inhibition of host interferon signaling pathway by virus</keyword>
<evidence type="ECO:0000256" key="8">
    <source>
        <dbReference type="ARBA" id="ARBA00022830"/>
    </source>
</evidence>
<evidence type="ECO:0000256" key="19">
    <source>
        <dbReference type="PIRNR" id="PIRNR003407"/>
    </source>
</evidence>
<keyword evidence="2 18" id="KW-0244">Early protein</keyword>
<dbReference type="KEGG" id="vg:11039995"/>
<dbReference type="InterPro" id="IPR000148">
    <property type="entry name" value="Papilloma_E7"/>
</dbReference>
<evidence type="ECO:0000256" key="1">
    <source>
        <dbReference type="ARBA" id="ARBA00022504"/>
    </source>
</evidence>
<comment type="subunit">
    <text evidence="18">Homodimer. Homooligomer. Interacts with host RB1; this interaction induces dissociation of RB1-E2F1 complex thereby disrupting RB1 activity. Interacts with host EP300; this interaction represses EP300 transcriptional activity. Interacts with protein E2; this interaction inhibits E7 oncogenic activity. Interacts with host TMEM173/STING; this interaction impairs the ability of TMEM173/STING to sense cytosolic DNA and promote the production of type I interferon (IFN-alpha and IFN-beta).</text>
</comment>
<dbReference type="EMBL" id="JN664039">
    <property type="protein sequence ID" value="AEP04448.1"/>
    <property type="molecule type" value="Genomic_DNA"/>
</dbReference>
<keyword evidence="10 18" id="KW-0805">Transcription regulation</keyword>
<proteinExistence type="inferred from homology"/>
<dbReference type="OrthoDB" id="28045at10239"/>
<evidence type="ECO:0000256" key="7">
    <source>
        <dbReference type="ARBA" id="ARBA00022771"/>
    </source>
</evidence>
<keyword evidence="5 18" id="KW-1090">Inhibition of host innate immune response by virus</keyword>
<comment type="function">
    <text evidence="19">E7 protein has both transforming and trans-activating activities.</text>
</comment>
<keyword evidence="15" id="KW-0922">Interferon antiviral system evasion</keyword>
<dbReference type="EMBL" id="JN664026">
    <property type="protein sequence ID" value="AEP04422.1"/>
    <property type="molecule type" value="Genomic_DNA"/>
</dbReference>
<dbReference type="Pfam" id="PF00527">
    <property type="entry name" value="E7"/>
    <property type="match status" value="1"/>
</dbReference>
<name>C0ITA6_9PAPI</name>
<dbReference type="EMBL" id="JN664035">
    <property type="protein sequence ID" value="AEP04440.1"/>
    <property type="molecule type" value="Genomic_DNA"/>
</dbReference>
<feature type="zinc finger region" evidence="18">
    <location>
        <begin position="70"/>
        <end position="106"/>
    </location>
</feature>
<dbReference type="GO" id="GO:0003677">
    <property type="term" value="F:DNA binding"/>
    <property type="evidence" value="ECO:0007669"/>
    <property type="project" value="UniProtKB-UniRule"/>
</dbReference>
<evidence type="ECO:0000256" key="9">
    <source>
        <dbReference type="ARBA" id="ARBA00022833"/>
    </source>
</evidence>
<dbReference type="GO" id="GO:0039502">
    <property type="term" value="P:symbiont-mediated suppression of host type I interferon-mediated signaling pathway"/>
    <property type="evidence" value="ECO:0007669"/>
    <property type="project" value="UniProtKB-UniRule"/>
</dbReference>
<evidence type="ECO:0000256" key="2">
    <source>
        <dbReference type="ARBA" id="ARBA00022518"/>
    </source>
</evidence>
<gene>
    <name evidence="18" type="primary">E7</name>
</gene>
<keyword evidence="7 18" id="KW-0863">Zinc-finger</keyword>
<evidence type="ECO:0000256" key="4">
    <source>
        <dbReference type="ARBA" id="ARBA00022581"/>
    </source>
</evidence>
<dbReference type="SUPFAM" id="SSF161234">
    <property type="entry name" value="E7 C-terminal domain-like"/>
    <property type="match status" value="1"/>
</dbReference>
<dbReference type="EMBL" id="JN664030">
    <property type="protein sequence ID" value="AEP04430.1"/>
    <property type="molecule type" value="Genomic_DNA"/>
</dbReference>
<keyword evidence="23" id="KW-1185">Reference proteome</keyword>
<dbReference type="EMBL" id="JN664034">
    <property type="protein sequence ID" value="AEP04438.1"/>
    <property type="molecule type" value="Genomic_DNA"/>
</dbReference>
<evidence type="ECO:0000313" key="22">
    <source>
        <dbReference type="EMBL" id="AEP04422.1"/>
    </source>
</evidence>
<keyword evidence="12 18" id="KW-0010">Activator</keyword>
<keyword evidence="6 18" id="KW-0479">Metal-binding</keyword>
<keyword evidence="1 18" id="KW-1121">Modulation of host cell cycle by virus</keyword>
<dbReference type="EMBL" id="JN664042">
    <property type="protein sequence ID" value="AEP04454.1"/>
    <property type="molecule type" value="Genomic_DNA"/>
</dbReference>
<reference evidence="22" key="2">
    <citation type="journal article" date="2012" name="Vet. Microbiol.">
        <title>EcPV2 DNA in equine genital squamous cell carcinomas and normal genital mucosa.</title>
        <authorList>
            <person name="Bogaert L."/>
            <person name="Willemsen A."/>
            <person name="Vanderstraeten E."/>
            <person name="Bracho M.A."/>
            <person name="De Baere C."/>
            <person name="Bravo I.G."/>
            <person name="Martens A."/>
        </authorList>
    </citation>
    <scope>NUCLEOTIDE SEQUENCE</scope>
</reference>
<protein>
    <recommendedName>
        <fullName evidence="18 19">Protein E7</fullName>
    </recommendedName>
</protein>
<evidence type="ECO:0000256" key="14">
    <source>
        <dbReference type="ARBA" id="ARBA00023200"/>
    </source>
</evidence>
<evidence type="ECO:0000313" key="21">
    <source>
        <dbReference type="EMBL" id="ACD38212.1"/>
    </source>
</evidence>
<keyword evidence="16 18" id="KW-0899">Viral immunoevasion</keyword>
<dbReference type="EMBL" id="JN664031">
    <property type="protein sequence ID" value="AEP04432.1"/>
    <property type="molecule type" value="Genomic_DNA"/>
</dbReference>
<keyword evidence="3 18" id="KW-1048">Host nucleus</keyword>
<dbReference type="Gene3D" id="3.30.160.330">
    <property type="match status" value="1"/>
</dbReference>
<keyword evidence="17 18" id="KW-1078">G1/S host cell cycle checkpoint dysregulation by virus</keyword>
<dbReference type="GO" id="GO:0042025">
    <property type="term" value="C:host cell nucleus"/>
    <property type="evidence" value="ECO:0007669"/>
    <property type="project" value="UniProtKB-SubCell"/>
</dbReference>
<dbReference type="SMR" id="C0ITA6"/>
<evidence type="ECO:0000256" key="12">
    <source>
        <dbReference type="ARBA" id="ARBA00023159"/>
    </source>
</evidence>
<keyword evidence="9 18" id="KW-0862">Zinc</keyword>
<evidence type="ECO:0000256" key="17">
    <source>
        <dbReference type="ARBA" id="ARBA00023309"/>
    </source>
</evidence>
<comment type="caution">
    <text evidence="18">Lacks conserved residue(s) required for the propagation of feature annotation.</text>
</comment>
<dbReference type="GO" id="GO:0008270">
    <property type="term" value="F:zinc ion binding"/>
    <property type="evidence" value="ECO:0007669"/>
    <property type="project" value="UniProtKB-KW"/>
</dbReference>
<dbReference type="HAMAP" id="MF_04004">
    <property type="entry name" value="PPV_E7"/>
    <property type="match status" value="1"/>
</dbReference>
<dbReference type="GO" id="GO:0019904">
    <property type="term" value="F:protein domain specific binding"/>
    <property type="evidence" value="ECO:0007669"/>
    <property type="project" value="UniProtKB-UniRule"/>
</dbReference>
<evidence type="ECO:0000256" key="5">
    <source>
        <dbReference type="ARBA" id="ARBA00022632"/>
    </source>
</evidence>
<keyword evidence="14 18" id="KW-1035">Host cytoplasm</keyword>
<keyword evidence="4 18" id="KW-0945">Host-virus interaction</keyword>
<keyword evidence="11 18" id="KW-0238">DNA-binding</keyword>
<reference evidence="21 23" key="1">
    <citation type="submission" date="2008-02" db="EMBL/GenBank/DDBJ databases">
        <title>EcPV-2: A novel papillomavirus causing equine genital neoplasia?</title>
        <authorList>
            <person name="Scase T.J."/>
        </authorList>
    </citation>
    <scope>NUCLEOTIDE SEQUENCE [LARGE SCALE GENOMIC DNA]</scope>
</reference>
<sequence length="117" mass="12650">MRGLHRLLPDVVLDALSSITLAERSPSVSSSDTEDEEDQPDGGAQRVAEEDLEVEVVPREHPQFRVLTLCERCNRGVRLVVVGPTGDVRILQQLLLGSLGIVCADCASQEGHNGHGQ</sequence>
<dbReference type="PIRSF" id="PIRSF003407">
    <property type="entry name" value="Papvi_E7"/>
    <property type="match status" value="1"/>
</dbReference>
<comment type="PTM">
    <text evidence="18">Highly phosphorylated.</text>
</comment>
<dbReference type="EMBL" id="EU503122">
    <property type="protein sequence ID" value="ACD38212.1"/>
    <property type="molecule type" value="Genomic_DNA"/>
</dbReference>
<keyword evidence="13 18" id="KW-0804">Transcription</keyword>
<comment type="subcellular location">
    <subcellularLocation>
        <location evidence="18">Host cytoplasm</location>
    </subcellularLocation>
    <subcellularLocation>
        <location evidence="18">Host nucleus</location>
    </subcellularLocation>
    <text evidence="18">Predominantly found in the host nucleus.</text>
</comment>
<dbReference type="GO" id="GO:0030430">
    <property type="term" value="C:host cell cytoplasm"/>
    <property type="evidence" value="ECO:0007669"/>
    <property type="project" value="UniProtKB-SubCell"/>
</dbReference>
<evidence type="ECO:0000313" key="23">
    <source>
        <dbReference type="Proteomes" id="UP000052084"/>
    </source>
</evidence>
<feature type="short sequence motif" description="Nuclear export signal" evidence="18">
    <location>
        <begin position="88"/>
        <end position="96"/>
    </location>
</feature>
<evidence type="ECO:0000256" key="6">
    <source>
        <dbReference type="ARBA" id="ARBA00022723"/>
    </source>
</evidence>
<dbReference type="GO" id="GO:0006351">
    <property type="term" value="P:DNA-templated transcription"/>
    <property type="evidence" value="ECO:0007669"/>
    <property type="project" value="UniProtKB-UniRule"/>
</dbReference>